<evidence type="ECO:0000256" key="1">
    <source>
        <dbReference type="SAM" id="MobiDB-lite"/>
    </source>
</evidence>
<feature type="region of interest" description="Disordered" evidence="1">
    <location>
        <begin position="187"/>
        <end position="236"/>
    </location>
</feature>
<dbReference type="EMBL" id="CM001233">
    <property type="protein sequence ID" value="EHA51501.1"/>
    <property type="molecule type" value="Genomic_DNA"/>
</dbReference>
<keyword evidence="3" id="KW-1185">Reference proteome</keyword>
<evidence type="ECO:0000313" key="3">
    <source>
        <dbReference type="Proteomes" id="UP000009058"/>
    </source>
</evidence>
<dbReference type="RefSeq" id="XP_003711308.1">
    <property type="nucleotide sequence ID" value="XM_003711260.1"/>
</dbReference>
<dbReference type="Proteomes" id="UP000009058">
    <property type="component" value="Chromosome 3"/>
</dbReference>
<organism evidence="2 3">
    <name type="scientific">Pyricularia oryzae (strain 70-15 / ATCC MYA-4617 / FGSC 8958)</name>
    <name type="common">Rice blast fungus</name>
    <name type="synonym">Magnaporthe oryzae</name>
    <dbReference type="NCBI Taxonomy" id="242507"/>
    <lineage>
        <taxon>Eukaryota</taxon>
        <taxon>Fungi</taxon>
        <taxon>Dikarya</taxon>
        <taxon>Ascomycota</taxon>
        <taxon>Pezizomycotina</taxon>
        <taxon>Sordariomycetes</taxon>
        <taxon>Sordariomycetidae</taxon>
        <taxon>Magnaporthales</taxon>
        <taxon>Pyriculariaceae</taxon>
        <taxon>Pyricularia</taxon>
    </lineage>
</organism>
<gene>
    <name evidence="2" type="ORF">MGG_15198</name>
</gene>
<dbReference type="eggNOG" id="ENOG502RUFY">
    <property type="taxonomic scope" value="Eukaryota"/>
</dbReference>
<dbReference type="InParanoid" id="G4N0R8"/>
<accession>G4N0R8</accession>
<name>G4N0R8_PYRO7</name>
<dbReference type="PANTHER" id="PTHR35391">
    <property type="entry name" value="C2H2-TYPE DOMAIN-CONTAINING PROTEIN-RELATED"/>
    <property type="match status" value="1"/>
</dbReference>
<sequence>MFILSSCPASEVLDGYSRLRVWGDDTKSTLRPTWRGSLDHTLRHHKDIHESVVQVLEQMKEHVRLGLTLKISAGWYLVTNAVFLKQIRVLQQGIGVLIYYNDDDDDDDDLSSYSYSESEEKIEHHPLNKTTTLFAQIYDQIRLLYTFGALLRQPFVRGRYLNPTNGSSLQSAFLLSDQLHVEEKLRQWNKESSPGSPHEENQECEPPRSSNAEGMATSPTKTSNREPSLEDENDTQVLVKRLAAVNSGRREQMIYWETHPFEDSAKATSSISYSQAGAEAVRHISELNDSKPEVAKCETCIRTFQIKNRHVQSPPRAT</sequence>
<evidence type="ECO:0000313" key="2">
    <source>
        <dbReference type="EMBL" id="EHA51501.1"/>
    </source>
</evidence>
<reference key="2">
    <citation type="submission" date="2011-05" db="EMBL/GenBank/DDBJ databases">
        <title>The Genome Sequence of Magnaporthe oryzae 70-15.</title>
        <authorList>
            <consortium name="The Broad Institute Genome Sequencing Platform"/>
            <person name="Ma L.-J."/>
            <person name="Dead R."/>
            <person name="Young S.K."/>
            <person name="Zeng Q."/>
            <person name="Gargeya S."/>
            <person name="Fitzgerald M."/>
            <person name="Haas B."/>
            <person name="Abouelleil A."/>
            <person name="Alvarado L."/>
            <person name="Arachchi H.M."/>
            <person name="Berlin A."/>
            <person name="Brown A."/>
            <person name="Chapman S.B."/>
            <person name="Chen Z."/>
            <person name="Dunbar C."/>
            <person name="Freedman E."/>
            <person name="Gearin G."/>
            <person name="Gellesch M."/>
            <person name="Goldberg J."/>
            <person name="Griggs A."/>
            <person name="Gujja S."/>
            <person name="Heiman D."/>
            <person name="Howarth C."/>
            <person name="Larson L."/>
            <person name="Lui A."/>
            <person name="MacDonald P.J.P."/>
            <person name="Mehta T."/>
            <person name="Montmayeur A."/>
            <person name="Murphy C."/>
            <person name="Neiman D."/>
            <person name="Pearson M."/>
            <person name="Priest M."/>
            <person name="Roberts A."/>
            <person name="Saif S."/>
            <person name="Shea T."/>
            <person name="Shenoy N."/>
            <person name="Sisk P."/>
            <person name="Stolte C."/>
            <person name="Sykes S."/>
            <person name="Yandava C."/>
            <person name="Wortman J."/>
            <person name="Nusbaum C."/>
            <person name="Birren B."/>
        </authorList>
    </citation>
    <scope>NUCLEOTIDE SEQUENCE</scope>
    <source>
        <strain>70-15</strain>
    </source>
</reference>
<dbReference type="OrthoDB" id="6133115at2759"/>
<feature type="compositionally biased region" description="Polar residues" evidence="1">
    <location>
        <begin position="208"/>
        <end position="222"/>
    </location>
</feature>
<dbReference type="AlphaFoldDB" id="G4N0R8"/>
<dbReference type="VEuPathDB" id="FungiDB:MGG_15198"/>
<dbReference type="OMA" id="HEENQEC"/>
<proteinExistence type="predicted"/>
<dbReference type="PANTHER" id="PTHR35391:SF5">
    <property type="entry name" value="DUF6590 DOMAIN-CONTAINING PROTEIN"/>
    <property type="match status" value="1"/>
</dbReference>
<dbReference type="HOGENOM" id="CLU_874566_0_0_1"/>
<dbReference type="GeneID" id="12987018"/>
<protein>
    <submittedName>
        <fullName evidence="2">Uncharacterized protein</fullName>
    </submittedName>
</protein>
<dbReference type="STRING" id="242507.G4N0R8"/>
<dbReference type="KEGG" id="mgr:MGG_15198"/>
<reference evidence="2 3" key="1">
    <citation type="journal article" date="2005" name="Nature">
        <title>The genome sequence of the rice blast fungus Magnaporthe grisea.</title>
        <authorList>
            <person name="Dean R.A."/>
            <person name="Talbot N.J."/>
            <person name="Ebbole D.J."/>
            <person name="Farman M.L."/>
            <person name="Mitchell T.K."/>
            <person name="Orbach M.J."/>
            <person name="Thon M."/>
            <person name="Kulkarni R."/>
            <person name="Xu J.R."/>
            <person name="Pan H."/>
            <person name="Read N.D."/>
            <person name="Lee Y.H."/>
            <person name="Carbone I."/>
            <person name="Brown D."/>
            <person name="Oh Y.Y."/>
            <person name="Donofrio N."/>
            <person name="Jeong J.S."/>
            <person name="Soanes D.M."/>
            <person name="Djonovic S."/>
            <person name="Kolomiets E."/>
            <person name="Rehmeyer C."/>
            <person name="Li W."/>
            <person name="Harding M."/>
            <person name="Kim S."/>
            <person name="Lebrun M.H."/>
            <person name="Bohnert H."/>
            <person name="Coughlan S."/>
            <person name="Butler J."/>
            <person name="Calvo S."/>
            <person name="Ma L.J."/>
            <person name="Nicol R."/>
            <person name="Purcell S."/>
            <person name="Nusbaum C."/>
            <person name="Galagan J.E."/>
            <person name="Birren B.W."/>
        </authorList>
    </citation>
    <scope>NUCLEOTIDE SEQUENCE [LARGE SCALE GENOMIC DNA]</scope>
    <source>
        <strain evidence="3">70-15 / ATCC MYA-4617 / FGSC 8958</strain>
    </source>
</reference>